<dbReference type="Pfam" id="PF12801">
    <property type="entry name" value="Fer4_5"/>
    <property type="match status" value="2"/>
</dbReference>
<dbReference type="GO" id="GO:0005886">
    <property type="term" value="C:plasma membrane"/>
    <property type="evidence" value="ECO:0007669"/>
    <property type="project" value="UniProtKB-SubCell"/>
</dbReference>
<dbReference type="RefSeq" id="WP_250859935.1">
    <property type="nucleotide sequence ID" value="NZ_JAGSOJ010000003.1"/>
</dbReference>
<evidence type="ECO:0000313" key="9">
    <source>
        <dbReference type="EMBL" id="MCM1990818.1"/>
    </source>
</evidence>
<feature type="transmembrane region" description="Helical" evidence="7">
    <location>
        <begin position="12"/>
        <end position="29"/>
    </location>
</feature>
<accession>A0A9J6P225</accession>
<dbReference type="InterPro" id="IPR017900">
    <property type="entry name" value="4Fe4S_Fe_S_CS"/>
</dbReference>
<feature type="transmembrane region" description="Helical" evidence="7">
    <location>
        <begin position="130"/>
        <end position="151"/>
    </location>
</feature>
<reference evidence="9" key="2">
    <citation type="submission" date="2021-04" db="EMBL/GenBank/DDBJ databases">
        <authorList>
            <person name="Dong X."/>
        </authorList>
    </citation>
    <scope>NUCLEOTIDE SEQUENCE</scope>
    <source>
        <strain evidence="9">ZWT</strain>
    </source>
</reference>
<evidence type="ECO:0000256" key="6">
    <source>
        <dbReference type="ARBA" id="ARBA00023136"/>
    </source>
</evidence>
<organism evidence="9 10">
    <name type="scientific">Oceanirhabdus seepicola</name>
    <dbReference type="NCBI Taxonomy" id="2828781"/>
    <lineage>
        <taxon>Bacteria</taxon>
        <taxon>Bacillati</taxon>
        <taxon>Bacillota</taxon>
        <taxon>Clostridia</taxon>
        <taxon>Eubacteriales</taxon>
        <taxon>Clostridiaceae</taxon>
        <taxon>Oceanirhabdus</taxon>
    </lineage>
</organism>
<feature type="transmembrane region" description="Helical" evidence="7">
    <location>
        <begin position="193"/>
        <end position="210"/>
    </location>
</feature>
<feature type="transmembrane region" description="Helical" evidence="7">
    <location>
        <begin position="163"/>
        <end position="186"/>
    </location>
</feature>
<evidence type="ECO:0000256" key="4">
    <source>
        <dbReference type="ARBA" id="ARBA00023004"/>
    </source>
</evidence>
<gene>
    <name evidence="9" type="ORF">KDK92_13895</name>
</gene>
<dbReference type="GO" id="GO:0046872">
    <property type="term" value="F:metal ion binding"/>
    <property type="evidence" value="ECO:0007669"/>
    <property type="project" value="UniProtKB-KW"/>
</dbReference>
<feature type="transmembrane region" description="Helical" evidence="7">
    <location>
        <begin position="73"/>
        <end position="100"/>
    </location>
</feature>
<evidence type="ECO:0000256" key="7">
    <source>
        <dbReference type="SAM" id="Phobius"/>
    </source>
</evidence>
<evidence type="ECO:0000256" key="3">
    <source>
        <dbReference type="ARBA" id="ARBA00022723"/>
    </source>
</evidence>
<keyword evidence="7" id="KW-0812">Transmembrane</keyword>
<dbReference type="InterPro" id="IPR017896">
    <property type="entry name" value="4Fe4S_Fe-S-bd"/>
</dbReference>
<dbReference type="Proteomes" id="UP001056429">
    <property type="component" value="Unassembled WGS sequence"/>
</dbReference>
<dbReference type="GO" id="GO:0051536">
    <property type="term" value="F:iron-sulfur cluster binding"/>
    <property type="evidence" value="ECO:0007669"/>
    <property type="project" value="UniProtKB-KW"/>
</dbReference>
<name>A0A9J6P225_9CLOT</name>
<evidence type="ECO:0000256" key="1">
    <source>
        <dbReference type="ARBA" id="ARBA00004236"/>
    </source>
</evidence>
<dbReference type="SUPFAM" id="SSF54862">
    <property type="entry name" value="4Fe-4S ferredoxins"/>
    <property type="match status" value="1"/>
</dbReference>
<evidence type="ECO:0000256" key="5">
    <source>
        <dbReference type="ARBA" id="ARBA00023014"/>
    </source>
</evidence>
<keyword evidence="6 7" id="KW-0472">Membrane</keyword>
<dbReference type="PROSITE" id="PS51379">
    <property type="entry name" value="4FE4S_FER_2"/>
    <property type="match status" value="1"/>
</dbReference>
<keyword evidence="7" id="KW-1133">Transmembrane helix</keyword>
<dbReference type="AlphaFoldDB" id="A0A9J6P225"/>
<keyword evidence="2" id="KW-1003">Cell membrane</keyword>
<protein>
    <submittedName>
        <fullName evidence="9">4Fe-4S binding protein</fullName>
    </submittedName>
</protein>
<dbReference type="InterPro" id="IPR052378">
    <property type="entry name" value="NosR_regulator"/>
</dbReference>
<dbReference type="EMBL" id="JAGSOJ010000003">
    <property type="protein sequence ID" value="MCM1990818.1"/>
    <property type="molecule type" value="Genomic_DNA"/>
</dbReference>
<evidence type="ECO:0000256" key="2">
    <source>
        <dbReference type="ARBA" id="ARBA00022475"/>
    </source>
</evidence>
<comment type="caution">
    <text evidence="9">The sequence shown here is derived from an EMBL/GenBank/DDBJ whole genome shotgun (WGS) entry which is preliminary data.</text>
</comment>
<keyword evidence="10" id="KW-1185">Reference proteome</keyword>
<keyword evidence="5" id="KW-0411">Iron-sulfur</keyword>
<keyword evidence="4" id="KW-0408">Iron</keyword>
<sequence>MKKKLKTRGIIQSFFFILIAFIAINKTLVESGKGFKFLSSASLHAICPFGGVVSIYQFLSVGTFVKKIHESSFILMIIIFIIAIGFGAIFCGWICPFGTIQEWISKIGKKIFKSKHNNFIPLKYDKYLRFLRYFVLIWVVYVTAVTAKIGFSDIDPYYSLFNFWTGEVAVTGMVILIVTLLASIFIERPWCKYLCPYGAVLGIFNLFRIFKIKRNTKSCISCKACDRACPMNIKVSEVKEVRNHQCISCMKCTSEEGCHIDDTVSFTCKRRS</sequence>
<reference evidence="9" key="1">
    <citation type="journal article" date="2021" name="mSystems">
        <title>Bacteria and Archaea Synergistically Convert Glycine Betaine to Biogenic Methane in the Formosa Cold Seep of the South China Sea.</title>
        <authorList>
            <person name="Li L."/>
            <person name="Zhang W."/>
            <person name="Zhang S."/>
            <person name="Song L."/>
            <person name="Sun Q."/>
            <person name="Zhang H."/>
            <person name="Xiang H."/>
            <person name="Dong X."/>
        </authorList>
    </citation>
    <scope>NUCLEOTIDE SEQUENCE</scope>
    <source>
        <strain evidence="9">ZWT</strain>
    </source>
</reference>
<feature type="transmembrane region" description="Helical" evidence="7">
    <location>
        <begin position="41"/>
        <end position="61"/>
    </location>
</feature>
<dbReference type="PROSITE" id="PS00198">
    <property type="entry name" value="4FE4S_FER_1"/>
    <property type="match status" value="1"/>
</dbReference>
<evidence type="ECO:0000259" key="8">
    <source>
        <dbReference type="PROSITE" id="PS51379"/>
    </source>
</evidence>
<proteinExistence type="predicted"/>
<comment type="subcellular location">
    <subcellularLocation>
        <location evidence="1">Cell membrane</location>
    </subcellularLocation>
</comment>
<feature type="domain" description="4Fe-4S ferredoxin-type" evidence="8">
    <location>
        <begin position="210"/>
        <end position="239"/>
    </location>
</feature>
<evidence type="ECO:0000313" key="10">
    <source>
        <dbReference type="Proteomes" id="UP001056429"/>
    </source>
</evidence>
<dbReference type="PANTHER" id="PTHR30224:SF4">
    <property type="entry name" value="ELECTRON TRANSPORT PROTEIN YCCM-RELATED"/>
    <property type="match status" value="1"/>
</dbReference>
<keyword evidence="3" id="KW-0479">Metal-binding</keyword>
<dbReference type="PANTHER" id="PTHR30224">
    <property type="entry name" value="ELECTRON TRANSPORT PROTEIN"/>
    <property type="match status" value="1"/>
</dbReference>